<keyword evidence="1" id="KW-0732">Signal</keyword>
<feature type="signal peptide" evidence="1">
    <location>
        <begin position="1"/>
        <end position="24"/>
    </location>
</feature>
<name>A0AA88DD69_FICCA</name>
<dbReference type="Proteomes" id="UP001187192">
    <property type="component" value="Unassembled WGS sequence"/>
</dbReference>
<evidence type="ECO:0000256" key="1">
    <source>
        <dbReference type="SAM" id="SignalP"/>
    </source>
</evidence>
<evidence type="ECO:0000313" key="2">
    <source>
        <dbReference type="EMBL" id="GMN55133.1"/>
    </source>
</evidence>
<proteinExistence type="predicted"/>
<dbReference type="EMBL" id="BTGU01000055">
    <property type="protein sequence ID" value="GMN55133.1"/>
    <property type="molecule type" value="Genomic_DNA"/>
</dbReference>
<feature type="chain" id="PRO_5041666273" evidence="1">
    <location>
        <begin position="25"/>
        <end position="104"/>
    </location>
</feature>
<dbReference type="AlphaFoldDB" id="A0AA88DD69"/>
<organism evidence="2 3">
    <name type="scientific">Ficus carica</name>
    <name type="common">Common fig</name>
    <dbReference type="NCBI Taxonomy" id="3494"/>
    <lineage>
        <taxon>Eukaryota</taxon>
        <taxon>Viridiplantae</taxon>
        <taxon>Streptophyta</taxon>
        <taxon>Embryophyta</taxon>
        <taxon>Tracheophyta</taxon>
        <taxon>Spermatophyta</taxon>
        <taxon>Magnoliopsida</taxon>
        <taxon>eudicotyledons</taxon>
        <taxon>Gunneridae</taxon>
        <taxon>Pentapetalae</taxon>
        <taxon>rosids</taxon>
        <taxon>fabids</taxon>
        <taxon>Rosales</taxon>
        <taxon>Moraceae</taxon>
        <taxon>Ficeae</taxon>
        <taxon>Ficus</taxon>
    </lineage>
</organism>
<keyword evidence="3" id="KW-1185">Reference proteome</keyword>
<accession>A0AA88DD69</accession>
<protein>
    <submittedName>
        <fullName evidence="2">Uncharacterized protein</fullName>
    </submittedName>
</protein>
<evidence type="ECO:0000313" key="3">
    <source>
        <dbReference type="Proteomes" id="UP001187192"/>
    </source>
</evidence>
<gene>
    <name evidence="2" type="ORF">TIFTF001_024255</name>
</gene>
<sequence length="104" mass="11977">MTSTTTLAVLWSALALILASYMEAGHEDQRPIMEEYSVLQGRRLMKTNRVDELRRIYCDPNHHYWPDSRDVAYSGDEDPQHFCIFPCSHRSPYSPGVGHDKPPN</sequence>
<reference evidence="2" key="1">
    <citation type="submission" date="2023-07" db="EMBL/GenBank/DDBJ databases">
        <title>draft genome sequence of fig (Ficus carica).</title>
        <authorList>
            <person name="Takahashi T."/>
            <person name="Nishimura K."/>
        </authorList>
    </citation>
    <scope>NUCLEOTIDE SEQUENCE</scope>
</reference>
<comment type="caution">
    <text evidence="2">The sequence shown here is derived from an EMBL/GenBank/DDBJ whole genome shotgun (WGS) entry which is preliminary data.</text>
</comment>